<dbReference type="InterPro" id="IPR036188">
    <property type="entry name" value="FAD/NAD-bd_sf"/>
</dbReference>
<name>S5TMP3_9BACT</name>
<organism evidence="3">
    <name type="scientific">uncultured bacterium esnapd13</name>
    <dbReference type="NCBI Taxonomy" id="1366593"/>
    <lineage>
        <taxon>Bacteria</taxon>
        <taxon>environmental samples</taxon>
    </lineage>
</organism>
<dbReference type="PROSITE" id="PS51257">
    <property type="entry name" value="PROKAR_LIPOPROTEIN"/>
    <property type="match status" value="1"/>
</dbReference>
<protein>
    <submittedName>
        <fullName evidence="3">D-amino acid dehydrogenase small subunit</fullName>
        <ecNumber evidence="3">1.4.99.1</ecNumber>
    </submittedName>
</protein>
<dbReference type="EC" id="1.4.99.1" evidence="3"/>
<dbReference type="Gene3D" id="3.50.50.60">
    <property type="entry name" value="FAD/NAD(P)-binding domain"/>
    <property type="match status" value="2"/>
</dbReference>
<dbReference type="PANTHER" id="PTHR13847">
    <property type="entry name" value="SARCOSINE DEHYDROGENASE-RELATED"/>
    <property type="match status" value="1"/>
</dbReference>
<evidence type="ECO:0000259" key="2">
    <source>
        <dbReference type="Pfam" id="PF01266"/>
    </source>
</evidence>
<dbReference type="Pfam" id="PF01266">
    <property type="entry name" value="DAO"/>
    <property type="match status" value="1"/>
</dbReference>
<keyword evidence="1 3" id="KW-0560">Oxidoreductase</keyword>
<proteinExistence type="predicted"/>
<dbReference type="Gene3D" id="3.30.9.10">
    <property type="entry name" value="D-Amino Acid Oxidase, subunit A, domain 2"/>
    <property type="match status" value="1"/>
</dbReference>
<reference evidence="3" key="1">
    <citation type="journal article" date="2013" name="Proc. Natl. Acad. Sci. U.S.A.">
        <title>Mapping gene clusters within arrayed metagenomic libraries to expand the structural diversity of biomedically relevant natural products.</title>
        <authorList>
            <person name="Owen J.G."/>
            <person name="Reddy B.V."/>
            <person name="Ternei M.A."/>
            <person name="Charlop-Powers Z."/>
            <person name="Calle P.Y."/>
            <person name="Kim J.H."/>
            <person name="Brady S.F."/>
        </authorList>
    </citation>
    <scope>NUCLEOTIDE SEQUENCE</scope>
</reference>
<dbReference type="AlphaFoldDB" id="S5TMP3"/>
<dbReference type="InterPro" id="IPR006076">
    <property type="entry name" value="FAD-dep_OxRdtase"/>
</dbReference>
<dbReference type="EMBL" id="KF264552">
    <property type="protein sequence ID" value="AGS49663.1"/>
    <property type="molecule type" value="Genomic_DNA"/>
</dbReference>
<dbReference type="PANTHER" id="PTHR13847:SF289">
    <property type="entry name" value="GLYCINE OXIDASE"/>
    <property type="match status" value="1"/>
</dbReference>
<evidence type="ECO:0000256" key="1">
    <source>
        <dbReference type="ARBA" id="ARBA00023002"/>
    </source>
</evidence>
<accession>S5TMP3</accession>
<dbReference type="GO" id="GO:0005737">
    <property type="term" value="C:cytoplasm"/>
    <property type="evidence" value="ECO:0007669"/>
    <property type="project" value="TreeGrafter"/>
</dbReference>
<dbReference type="GO" id="GO:0016491">
    <property type="term" value="F:oxidoreductase activity"/>
    <property type="evidence" value="ECO:0007669"/>
    <property type="project" value="UniProtKB-KW"/>
</dbReference>
<feature type="domain" description="FAD dependent oxidoreductase" evidence="2">
    <location>
        <begin position="17"/>
        <end position="404"/>
    </location>
</feature>
<evidence type="ECO:0000313" key="3">
    <source>
        <dbReference type="EMBL" id="AGS49663.1"/>
    </source>
</evidence>
<sequence length="409" mass="43237">MEQNRVGGDLVDSARADVAVIGGGIIGSCVAFYLTKKGADVIVLDPAPGQGASAGNAGMLVPSQSVPFANLTTVGAWLSALAHRDSTISFRRPLPLNLLPWFAHLALGARPGRTRRTTRLLYELSTKSLRLYGELAETEGIELHMRSTGSLRVFRSAAGLRRQHRALRTLAGFGAEFEVLGPRALRRAEPDLCAGLAGAVSFPRDRSLDPERAAAAIADAARAQGARFRAERVVGARRAGGRVDLVHTDRGTVRAGWFVVAAGAASARVGRLLGVRLPVRAGYGLSVTYPTEGPLLRHAVMLQEEHVVLNSRARSVRLTTGMEFGGTAHDQPCADAVRRLDAVSRAYVPTLPPRDTADAPWRGARPMTPSGVPCVTRVADNVIAATGHGTLGMTLGPVTGQLVGSLVPR</sequence>
<dbReference type="SUPFAM" id="SSF51905">
    <property type="entry name" value="FAD/NAD(P)-binding domain"/>
    <property type="match status" value="1"/>
</dbReference>